<proteinExistence type="predicted"/>
<keyword evidence="3" id="KW-1185">Reference proteome</keyword>
<gene>
    <name evidence="2" type="ORF">SEA_TAQUITO_41</name>
</gene>
<reference evidence="2 3" key="1">
    <citation type="submission" date="2016-07" db="EMBL/GenBank/DDBJ databases">
        <authorList>
            <person name="Henderson J.H."/>
            <person name="Agbayani G."/>
            <person name="Akanbi A."/>
            <person name="Allen L."/>
            <person name="Anton T."/>
            <person name="Bauer V."/>
            <person name="Benoit R."/>
            <person name="Bhakta Y."/>
            <person name="Binongcal M.A."/>
            <person name="Bobovsky T."/>
            <person name="Bual H."/>
            <person name="Calley B."/>
            <person name="Clark M."/>
            <person name="Conahan B."/>
            <person name="Cone E."/>
            <person name="Dardis C."/>
            <person name="Fangman M."/>
            <person name="Flatgard B."/>
            <person name="Focht K."/>
            <person name="Geraci K."/>
            <person name="Goodwin B."/>
            <person name="Hanson H."/>
            <person name="Hunt G."/>
            <person name="Hutton S."/>
            <person name="Illback M."/>
            <person name="Jamsa A."/>
            <person name="Konzek B."/>
            <person name="Kraus A."/>
            <person name="Kuenzi M."/>
            <person name="Laird K."/>
            <person name="Lieb M."/>
            <person name="MacKenzie A."/>
            <person name="Maurer K."/>
            <person name="Miera M."/>
            <person name="Mishler B."/>
            <person name="Naughton C."/>
            <person name="Nease R."/>
            <person name="Nelson B."/>
            <person name="Nigg N."/>
            <person name="O'Sullivan K."/>
            <person name="Orion I."/>
            <person name="Peterson C."/>
            <person name="Peterson S."/>
            <person name="Roletto M."/>
            <person name="Rush L."/>
            <person name="Schlatter T."/>
            <person name="Seidl R."/>
            <person name="Sevy E."/>
            <person name="Sonderby V."/>
            <person name="Souers H."/>
            <person name="Syvertson H."/>
            <person name="Taggard K."/>
            <person name="Takasugi J."/>
            <person name="Tietge S."/>
            <person name="Vasquez C."/>
            <person name="Velasco R."/>
            <person name="Virk M."/>
            <person name="Vologdin S."/>
            <person name="Wing S."/>
            <person name="Winslow J."/>
            <person name="Young E."/>
            <person name="Cunanan N."/>
            <person name="Dasiuk E."/>
            <person name="Fudge K."/>
            <person name="Murphy A."/>
            <person name="Poxleitner M.K."/>
            <person name="Ettinger A.-S.H."/>
            <person name="Anders K.R."/>
            <person name="Schaff J.E."/>
            <person name="Dashiell C.L."/>
            <person name="Macialek J.A."/>
            <person name="Braun M.A."/>
            <person name="Delesalle V.A."/>
            <person name="Hughes L.E."/>
            <person name="Ware V.C."/>
            <person name="Bradley K.W."/>
            <person name="Barker L.P."/>
            <person name="Asai D.J."/>
            <person name="Bowman C.A."/>
            <person name="Russell D.A."/>
            <person name="Pope W.H."/>
            <person name="Jacobs-Sera D."/>
            <person name="Hendrix R.W."/>
            <person name="Hatfull G.F."/>
        </authorList>
    </citation>
    <scope>NUCLEOTIDE SEQUENCE [LARGE SCALE GENOMIC DNA]</scope>
</reference>
<protein>
    <submittedName>
        <fullName evidence="2">Uncharacterized protein</fullName>
    </submittedName>
</protein>
<dbReference type="EMBL" id="KX621007">
    <property type="protein sequence ID" value="AOT23161.1"/>
    <property type="molecule type" value="Genomic_DNA"/>
</dbReference>
<feature type="region of interest" description="Disordered" evidence="1">
    <location>
        <begin position="77"/>
        <end position="100"/>
    </location>
</feature>
<evidence type="ECO:0000256" key="1">
    <source>
        <dbReference type="SAM" id="MobiDB-lite"/>
    </source>
</evidence>
<organism evidence="2 3">
    <name type="scientific">Mycobacterium phage Taquito</name>
    <dbReference type="NCBI Taxonomy" id="1897500"/>
    <lineage>
        <taxon>Viruses</taxon>
        <taxon>Duplodnaviria</taxon>
        <taxon>Heunggongvirae</taxon>
        <taxon>Uroviricota</taxon>
        <taxon>Caudoviricetes</taxon>
        <taxon>Weiservirinae</taxon>
        <taxon>Fionnbharthvirus</taxon>
        <taxon>Fionnbharthvirus taquito</taxon>
    </lineage>
</organism>
<evidence type="ECO:0000313" key="2">
    <source>
        <dbReference type="EMBL" id="AOT23161.1"/>
    </source>
</evidence>
<dbReference type="Proteomes" id="UP000224956">
    <property type="component" value="Segment"/>
</dbReference>
<sequence>MNVGELKRAIAELPDDMPVLIAGETGASDHPNLYVVPATIKHFTHGNWVMEGHARLSPTSCRDLEHTTALLLSEWGNDDGEDITPSHDWPTVIEGELADG</sequence>
<accession>A0A1D8EQ56</accession>
<name>A0A1D8EQ56_9CAUD</name>
<evidence type="ECO:0000313" key="3">
    <source>
        <dbReference type="Proteomes" id="UP000224956"/>
    </source>
</evidence>